<dbReference type="RefSeq" id="WP_183452345.1">
    <property type="nucleotide sequence ID" value="NZ_JACHWB010000004.1"/>
</dbReference>
<dbReference type="EMBL" id="JACHWB010000004">
    <property type="protein sequence ID" value="MBB3020402.1"/>
    <property type="molecule type" value="Genomic_DNA"/>
</dbReference>
<organism evidence="2 3">
    <name type="scientific">Microvirga lupini</name>
    <dbReference type="NCBI Taxonomy" id="420324"/>
    <lineage>
        <taxon>Bacteria</taxon>
        <taxon>Pseudomonadati</taxon>
        <taxon>Pseudomonadota</taxon>
        <taxon>Alphaproteobacteria</taxon>
        <taxon>Hyphomicrobiales</taxon>
        <taxon>Methylobacteriaceae</taxon>
        <taxon>Microvirga</taxon>
    </lineage>
</organism>
<feature type="compositionally biased region" description="Basic residues" evidence="1">
    <location>
        <begin position="123"/>
        <end position="134"/>
    </location>
</feature>
<gene>
    <name evidence="2" type="ORF">FHR70_003483</name>
</gene>
<dbReference type="AlphaFoldDB" id="A0A7W4VPB9"/>
<comment type="caution">
    <text evidence="2">The sequence shown here is derived from an EMBL/GenBank/DDBJ whole genome shotgun (WGS) entry which is preliminary data.</text>
</comment>
<proteinExistence type="predicted"/>
<protein>
    <submittedName>
        <fullName evidence="2">Uncharacterized protein</fullName>
    </submittedName>
</protein>
<dbReference type="Proteomes" id="UP000532010">
    <property type="component" value="Unassembled WGS sequence"/>
</dbReference>
<keyword evidence="3" id="KW-1185">Reference proteome</keyword>
<sequence length="134" mass="14517">MHRTDYPRVAARPDPALWREDELLSLGEAVALFWPDGPLSVSSLRTAIRDGRLPVSVVAGKFFVTPLALRALSNCQVLRPAAPEAAEPTRRASDAVRDMVEGMKREAALAPRLPPKGPGSMRRPGRRPRSAAGS</sequence>
<name>A0A7W4VPB9_9HYPH</name>
<evidence type="ECO:0000313" key="3">
    <source>
        <dbReference type="Proteomes" id="UP000532010"/>
    </source>
</evidence>
<feature type="region of interest" description="Disordered" evidence="1">
    <location>
        <begin position="103"/>
        <end position="134"/>
    </location>
</feature>
<evidence type="ECO:0000313" key="2">
    <source>
        <dbReference type="EMBL" id="MBB3020402.1"/>
    </source>
</evidence>
<reference evidence="2 3" key="1">
    <citation type="submission" date="2020-08" db="EMBL/GenBank/DDBJ databases">
        <title>The Agave Microbiome: Exploring the role of microbial communities in plant adaptations to desert environments.</title>
        <authorList>
            <person name="Partida-Martinez L.P."/>
        </authorList>
    </citation>
    <scope>NUCLEOTIDE SEQUENCE [LARGE SCALE GENOMIC DNA]</scope>
    <source>
        <strain evidence="2 3">AT3.9</strain>
    </source>
</reference>
<accession>A0A7W4VPB9</accession>
<evidence type="ECO:0000256" key="1">
    <source>
        <dbReference type="SAM" id="MobiDB-lite"/>
    </source>
</evidence>